<evidence type="ECO:0000256" key="3">
    <source>
        <dbReference type="ARBA" id="ARBA00022989"/>
    </source>
</evidence>
<accession>A0A4Y6Q059</accession>
<evidence type="ECO:0000259" key="7">
    <source>
        <dbReference type="Pfam" id="PF02656"/>
    </source>
</evidence>
<name>A0A4Y6Q059_PERCE</name>
<dbReference type="InterPro" id="IPR003807">
    <property type="entry name" value="DUF202"/>
</dbReference>
<evidence type="ECO:0000256" key="4">
    <source>
        <dbReference type="ARBA" id="ARBA00023136"/>
    </source>
</evidence>
<dbReference type="GO" id="GO:0012505">
    <property type="term" value="C:endomembrane system"/>
    <property type="evidence" value="ECO:0007669"/>
    <property type="project" value="UniProtKB-SubCell"/>
</dbReference>
<dbReference type="RefSeq" id="WP_141200273.1">
    <property type="nucleotide sequence ID" value="NZ_CP041186.1"/>
</dbReference>
<comment type="subcellular location">
    <subcellularLocation>
        <location evidence="1">Endomembrane system</location>
        <topology evidence="1">Multi-pass membrane protein</topology>
    </subcellularLocation>
</comment>
<feature type="region of interest" description="Disordered" evidence="5">
    <location>
        <begin position="1"/>
        <end position="28"/>
    </location>
</feature>
<sequence length="146" mass="16245">MDTVQHSTSHQPEGERRQGKSKKKLSRRTSLAFERSVAASDRTLMASLRTALSMISFGFAIFEGSTFLAQAEEWSAAGPQRLGWALVLGGTLLLFISLWEHVRYVRNLSYRTGNEMPVSGALVSAVIFLLLALLVIINWIFKLGIF</sequence>
<dbReference type="OrthoDB" id="582337at2"/>
<feature type="domain" description="DUF202" evidence="7">
    <location>
        <begin position="35"/>
        <end position="106"/>
    </location>
</feature>
<feature type="transmembrane region" description="Helical" evidence="6">
    <location>
        <begin position="120"/>
        <end position="141"/>
    </location>
</feature>
<dbReference type="AlphaFoldDB" id="A0A4Y6Q059"/>
<accession>A0A5B8YAZ7</accession>
<gene>
    <name evidence="8" type="ORF">FIV42_24660</name>
</gene>
<dbReference type="EMBL" id="CP041186">
    <property type="protein sequence ID" value="QDG53819.1"/>
    <property type="molecule type" value="Genomic_DNA"/>
</dbReference>
<keyword evidence="3 6" id="KW-1133">Transmembrane helix</keyword>
<evidence type="ECO:0000256" key="5">
    <source>
        <dbReference type="SAM" id="MobiDB-lite"/>
    </source>
</evidence>
<protein>
    <submittedName>
        <fullName evidence="8">DUF202 domain-containing protein</fullName>
    </submittedName>
</protein>
<evidence type="ECO:0000256" key="2">
    <source>
        <dbReference type="ARBA" id="ARBA00022692"/>
    </source>
</evidence>
<dbReference type="Proteomes" id="UP000315995">
    <property type="component" value="Chromosome"/>
</dbReference>
<feature type="compositionally biased region" description="Polar residues" evidence="5">
    <location>
        <begin position="1"/>
        <end position="11"/>
    </location>
</feature>
<keyword evidence="2 6" id="KW-0812">Transmembrane</keyword>
<feature type="transmembrane region" description="Helical" evidence="6">
    <location>
        <begin position="82"/>
        <end position="99"/>
    </location>
</feature>
<dbReference type="Pfam" id="PF02656">
    <property type="entry name" value="DUF202"/>
    <property type="match status" value="1"/>
</dbReference>
<organism evidence="8 9">
    <name type="scientific">Persicimonas caeni</name>
    <dbReference type="NCBI Taxonomy" id="2292766"/>
    <lineage>
        <taxon>Bacteria</taxon>
        <taxon>Deltaproteobacteria</taxon>
        <taxon>Bradymonadales</taxon>
        <taxon>Bradymonadaceae</taxon>
        <taxon>Persicimonas</taxon>
    </lineage>
</organism>
<evidence type="ECO:0000313" key="8">
    <source>
        <dbReference type="EMBL" id="QDG53819.1"/>
    </source>
</evidence>
<evidence type="ECO:0000256" key="1">
    <source>
        <dbReference type="ARBA" id="ARBA00004127"/>
    </source>
</evidence>
<evidence type="ECO:0000256" key="6">
    <source>
        <dbReference type="SAM" id="Phobius"/>
    </source>
</evidence>
<keyword evidence="4 6" id="KW-0472">Membrane</keyword>
<proteinExistence type="predicted"/>
<evidence type="ECO:0000313" key="9">
    <source>
        <dbReference type="Proteomes" id="UP000315995"/>
    </source>
</evidence>
<feature type="transmembrane region" description="Helical" evidence="6">
    <location>
        <begin position="43"/>
        <end position="62"/>
    </location>
</feature>
<keyword evidence="9" id="KW-1185">Reference proteome</keyword>
<reference evidence="8 9" key="1">
    <citation type="submission" date="2019-06" db="EMBL/GenBank/DDBJ databases">
        <title>Persicimonas caeni gen. nov., sp. nov., a predatory bacterium isolated from solar saltern.</title>
        <authorList>
            <person name="Wang S."/>
        </authorList>
    </citation>
    <scope>NUCLEOTIDE SEQUENCE [LARGE SCALE GENOMIC DNA]</scope>
    <source>
        <strain evidence="8 9">YN101</strain>
    </source>
</reference>